<proteinExistence type="predicted"/>
<organism evidence="1 2">
    <name type="scientific">Penicillium nordicum</name>
    <dbReference type="NCBI Taxonomy" id="229535"/>
    <lineage>
        <taxon>Eukaryota</taxon>
        <taxon>Fungi</taxon>
        <taxon>Dikarya</taxon>
        <taxon>Ascomycota</taxon>
        <taxon>Pezizomycotina</taxon>
        <taxon>Eurotiomycetes</taxon>
        <taxon>Eurotiomycetidae</taxon>
        <taxon>Eurotiales</taxon>
        <taxon>Aspergillaceae</taxon>
        <taxon>Penicillium</taxon>
    </lineage>
</organism>
<dbReference type="Proteomes" id="UP000037696">
    <property type="component" value="Unassembled WGS sequence"/>
</dbReference>
<gene>
    <name evidence="1" type="ORF">ACN38_g7124</name>
</gene>
<evidence type="ECO:0000313" key="2">
    <source>
        <dbReference type="Proteomes" id="UP000037696"/>
    </source>
</evidence>
<sequence length="70" mass="7506">MDVRKIKGSNPPITVGERVETAIAGLISIYPHANVIASSVPLWIAKGVVAGWWTVAGDSLSVHWSLQIIK</sequence>
<protein>
    <submittedName>
        <fullName evidence="1">Uncharacterized protein</fullName>
    </submittedName>
</protein>
<dbReference type="EMBL" id="LHQQ01000117">
    <property type="protein sequence ID" value="KOS41966.1"/>
    <property type="molecule type" value="Genomic_DNA"/>
</dbReference>
<dbReference type="AlphaFoldDB" id="A0A0M8NYR0"/>
<keyword evidence="2" id="KW-1185">Reference proteome</keyword>
<accession>A0A0M8NYR0</accession>
<comment type="caution">
    <text evidence="1">The sequence shown here is derived from an EMBL/GenBank/DDBJ whole genome shotgun (WGS) entry which is preliminary data.</text>
</comment>
<reference evidence="1 2" key="1">
    <citation type="submission" date="2015-08" db="EMBL/GenBank/DDBJ databases">
        <title>Genome sequencing of Penicillium nordicum.</title>
        <authorList>
            <person name="Nguyen H.D."/>
            <person name="Seifert K.A."/>
        </authorList>
    </citation>
    <scope>NUCLEOTIDE SEQUENCE [LARGE SCALE GENOMIC DNA]</scope>
    <source>
        <strain evidence="1 2">DAOMC 185683</strain>
    </source>
</reference>
<name>A0A0M8NYR0_9EURO</name>
<evidence type="ECO:0000313" key="1">
    <source>
        <dbReference type="EMBL" id="KOS41966.1"/>
    </source>
</evidence>